<dbReference type="RefSeq" id="WP_229655445.1">
    <property type="nucleotide sequence ID" value="NZ_WKJI01000001.1"/>
</dbReference>
<dbReference type="Proteomes" id="UP000462931">
    <property type="component" value="Unassembled WGS sequence"/>
</dbReference>
<dbReference type="AlphaFoldDB" id="A0A7K0FKB2"/>
<protein>
    <recommendedName>
        <fullName evidence="3">N-acetyltransferase</fullName>
    </recommendedName>
</protein>
<keyword evidence="2" id="KW-1185">Reference proteome</keyword>
<dbReference type="EMBL" id="WKJI01000001">
    <property type="protein sequence ID" value="MRX46212.1"/>
    <property type="molecule type" value="Genomic_DNA"/>
</dbReference>
<reference evidence="1 2" key="1">
    <citation type="submission" date="2019-11" db="EMBL/GenBank/DDBJ databases">
        <authorList>
            <person name="Cheng Q."/>
            <person name="Yang Z."/>
        </authorList>
    </citation>
    <scope>NUCLEOTIDE SEQUENCE [LARGE SCALE GENOMIC DNA]</scope>
    <source>
        <strain evidence="1 2">HX-22-1</strain>
    </source>
</reference>
<proteinExistence type="predicted"/>
<evidence type="ECO:0008006" key="3">
    <source>
        <dbReference type="Google" id="ProtNLM"/>
    </source>
</evidence>
<comment type="caution">
    <text evidence="1">The sequence shown here is derived from an EMBL/GenBank/DDBJ whole genome shotgun (WGS) entry which is preliminary data.</text>
</comment>
<gene>
    <name evidence="1" type="ORF">GJJ64_03330</name>
</gene>
<evidence type="ECO:0000313" key="1">
    <source>
        <dbReference type="EMBL" id="MRX46212.1"/>
    </source>
</evidence>
<evidence type="ECO:0000313" key="2">
    <source>
        <dbReference type="Proteomes" id="UP000462931"/>
    </source>
</evidence>
<sequence length="176" mass="20004">MKKQKEIGLDFVIDKLTNSIENVITGDSFPTEISVLTTQDIKTITKNNGWLFDWKSEFKNPVKEVYKLTIWNNPNIIQGLVCLEVKTDHVYMHLVENAPFNKGKNKMYAGVAGNLVAFACKLSFQRGHEGNVSFISKTQLIDHYEKTLGAFHFGGRLMIIETKSALVLINKYFQNS</sequence>
<organism evidence="1 2">
    <name type="scientific">Pedobacter puniceum</name>
    <dbReference type="NCBI Taxonomy" id="2666136"/>
    <lineage>
        <taxon>Bacteria</taxon>
        <taxon>Pseudomonadati</taxon>
        <taxon>Bacteroidota</taxon>
        <taxon>Sphingobacteriia</taxon>
        <taxon>Sphingobacteriales</taxon>
        <taxon>Sphingobacteriaceae</taxon>
        <taxon>Pedobacter</taxon>
    </lineage>
</organism>
<accession>A0A7K0FKB2</accession>
<name>A0A7K0FKB2_9SPHI</name>